<comment type="caution">
    <text evidence="2">The sequence shown here is derived from an EMBL/GenBank/DDBJ whole genome shotgun (WGS) entry which is preliminary data.</text>
</comment>
<gene>
    <name evidence="2" type="ORF">DPV83_05900</name>
</gene>
<dbReference type="Pfam" id="PF18735">
    <property type="entry name" value="HEPN_RiboL-PSP"/>
    <property type="match status" value="1"/>
</dbReference>
<evidence type="ECO:0000259" key="1">
    <source>
        <dbReference type="Pfam" id="PF18735"/>
    </source>
</evidence>
<feature type="domain" description="RiboL-PSP-HEPN" evidence="1">
    <location>
        <begin position="3"/>
        <end position="221"/>
    </location>
</feature>
<evidence type="ECO:0000313" key="3">
    <source>
        <dbReference type="Proteomes" id="UP000253998"/>
    </source>
</evidence>
<sequence length="242" mass="28911">MLNEIKEKYNHYIDIYSEILPKIDNETAKRFLENSLYLSIFTSFEYFLKKIIEHYVEEKIRLGMVYLDLHEGFARRYILDREKEIGNIFKANEINSRAAFSRYFNKLKKPLPKDELVKYIHFEFLHESKLNSYYEMLFEQILGNGNILKDTKISRRVNSDSEVDQQMESDAYTFLLNYCSNIRNNIAHSNDSFKVPQFPLFELPDFIKCFIEIMEAIKESYERHNTGFNLSIVLEQNVLDLT</sequence>
<evidence type="ECO:0000313" key="2">
    <source>
        <dbReference type="EMBL" id="RDE71224.1"/>
    </source>
</evidence>
<reference evidence="2 3" key="1">
    <citation type="submission" date="2018-05" db="EMBL/GenBank/DDBJ databases">
        <title>Draft Genome Sequences for a Diverse set of 7 Haemophilus Species.</title>
        <authorList>
            <person name="Nichols M."/>
            <person name="Topaz N."/>
            <person name="Wang X."/>
            <person name="Wang X."/>
            <person name="Boxrud D."/>
        </authorList>
    </citation>
    <scope>NUCLEOTIDE SEQUENCE [LARGE SCALE GENOMIC DNA]</scope>
    <source>
        <strain evidence="2 3">C2001002503</strain>
    </source>
</reference>
<dbReference type="Proteomes" id="UP000253998">
    <property type="component" value="Unassembled WGS sequence"/>
</dbReference>
<accession>A0A8B2U306</accession>
<proteinExistence type="predicted"/>
<dbReference type="AlphaFoldDB" id="A0A8B2U306"/>
<protein>
    <recommendedName>
        <fullName evidence="1">RiboL-PSP-HEPN domain-containing protein</fullName>
    </recommendedName>
</protein>
<dbReference type="RefSeq" id="WP_111295825.1">
    <property type="nucleotide sequence ID" value="NZ_QEPM01000003.1"/>
</dbReference>
<organism evidence="2 3">
    <name type="scientific">Aggregatibacter segnis</name>
    <dbReference type="NCBI Taxonomy" id="739"/>
    <lineage>
        <taxon>Bacteria</taxon>
        <taxon>Pseudomonadati</taxon>
        <taxon>Pseudomonadota</taxon>
        <taxon>Gammaproteobacteria</taxon>
        <taxon>Pasteurellales</taxon>
        <taxon>Pasteurellaceae</taxon>
        <taxon>Aggregatibacter</taxon>
    </lineage>
</organism>
<name>A0A8B2U306_9PAST</name>
<dbReference type="EMBL" id="QEPM01000003">
    <property type="protein sequence ID" value="RDE71224.1"/>
    <property type="molecule type" value="Genomic_DNA"/>
</dbReference>
<dbReference type="InterPro" id="IPR041519">
    <property type="entry name" value="HEPN_RiboL-PSP"/>
</dbReference>